<evidence type="ECO:0000256" key="14">
    <source>
        <dbReference type="ARBA" id="ARBA00048988"/>
    </source>
</evidence>
<dbReference type="GO" id="GO:0006310">
    <property type="term" value="P:DNA recombination"/>
    <property type="evidence" value="ECO:0007669"/>
    <property type="project" value="UniProtKB-UniRule"/>
</dbReference>
<dbReference type="InterPro" id="IPR001650">
    <property type="entry name" value="Helicase_C-like"/>
</dbReference>
<sequence>MQQALTLESENGFRNIHGRKERFNTFVARELISLDSKHLPKEKIDFLISLSEGFEAYDSSPESARRRLVIDTRKALYSLSKVFDPPTTIKPPKLRLPNQKDYSNVEINVKDSTPSLDSTLSTVKGIGSKTIELLASLGIFTIRDLLVHYPRDYVDYSQLKRISSLEAGETATIVASIRRTNYFTSPRNPNLSVLELLIQDSTGRIKLTKFFAGRRFSNRGYLMKQVSQYPTGSTVAVSGLVKEGSYGKCFIDPIIEVLENQGTSIKSKSIGRLIPIYPLTEGLTAVRIRRVFDLVLPFAAFWKDPLPQERISHHSLMSIQNAMNQIHQPNNLESLNAARRRIVFDEFLCLQLALLRKRNLFRKKPAPQLKKVNQINSLTSQFYSLLPFSFTNEQKRVLHEIESDLESSEPMARLLQGDVGSGKTVVAIAALLYAVDSGWQGALMAPTEVLAQQHYKNLCKWLPQLHVTVDLITGSTPNSRRKQILDDLSTGGVNIIVGTHALIEDSVSFSRLGLVVVDEQHRFGVYQRDLLLRKGLQPHLLTMTATPIPRTLALSIHGDLDVSQINEMPPGREKIKTSMLQFSQRNKVFDLIRAHIKKRHQVYFVLPLVEESEKIELRSAVDVYHELSNDLFQEFNVGLLHGRMSSLDKNSTINSFVSGEVDILVSTTVIEVGVDVPNATLMVIDHADRFGLAQLHQLRGRVGRGASFSECILIDSGKNSDSRKKLEYLVGSTDGFEISEIDLRMRGPGQVLGTRQSGLPDFALANLVNDSHVLELARKEALYILNSDPELNSYKLLKDNLDLHWKRFLGNSQLN</sequence>
<dbReference type="EMBL" id="CP000878">
    <property type="protein sequence ID" value="ABX08938.1"/>
    <property type="molecule type" value="Genomic_DNA"/>
</dbReference>
<dbReference type="PROSITE" id="PS51192">
    <property type="entry name" value="HELICASE_ATP_BIND_1"/>
    <property type="match status" value="1"/>
</dbReference>
<evidence type="ECO:0000256" key="7">
    <source>
        <dbReference type="ARBA" id="ARBA00022840"/>
    </source>
</evidence>
<dbReference type="GO" id="GO:0003677">
    <property type="term" value="F:DNA binding"/>
    <property type="evidence" value="ECO:0007669"/>
    <property type="project" value="UniProtKB-KW"/>
</dbReference>
<evidence type="ECO:0000256" key="5">
    <source>
        <dbReference type="ARBA" id="ARBA00022801"/>
    </source>
</evidence>
<comment type="catalytic activity">
    <reaction evidence="12 15">
        <text>Couples ATP hydrolysis with the unwinding of duplex DNA by translocating in the 3'-5' direction.</text>
        <dbReference type="EC" id="5.6.2.4"/>
    </reaction>
</comment>
<keyword evidence="8" id="KW-0238">DNA-binding</keyword>
<evidence type="ECO:0000259" key="17">
    <source>
        <dbReference type="PROSITE" id="PS51194"/>
    </source>
</evidence>
<dbReference type="InterPro" id="IPR033454">
    <property type="entry name" value="RecG_wedge"/>
</dbReference>
<comment type="function">
    <text evidence="15">Plays a critical role in recombination and DNA repair. Helps process Holliday junction intermediates to mature products by catalyzing branch migration. Has replication fork regression activity, unwinds stalled or blocked replication forks to make a HJ that can be resolved. Has a DNA unwinding activity characteristic of a DNA helicase with 3'-5' polarity.</text>
</comment>
<reference evidence="18 19" key="1">
    <citation type="journal article" date="2007" name="PLoS Genet.">
        <title>Patterns and implications of gene gain and loss in the evolution of Prochlorococcus.</title>
        <authorList>
            <person name="Kettler G.C."/>
            <person name="Martiny A.C."/>
            <person name="Huang K."/>
            <person name="Zucker J."/>
            <person name="Coleman M.L."/>
            <person name="Rodrigue S."/>
            <person name="Chen F."/>
            <person name="Lapidus A."/>
            <person name="Ferriera S."/>
            <person name="Johnson J."/>
            <person name="Steglich C."/>
            <person name="Church G.M."/>
            <person name="Richardson P."/>
            <person name="Chisholm S.W."/>
        </authorList>
    </citation>
    <scope>NUCLEOTIDE SEQUENCE [LARGE SCALE GENOMIC DNA]</scope>
    <source>
        <strain evidence="19">MIT 9211</strain>
    </source>
</reference>
<keyword evidence="3 15" id="KW-0547">Nucleotide-binding</keyword>
<evidence type="ECO:0000256" key="11">
    <source>
        <dbReference type="ARBA" id="ARBA00023235"/>
    </source>
</evidence>
<dbReference type="AlphaFoldDB" id="A9BAS6"/>
<dbReference type="PANTHER" id="PTHR47964">
    <property type="entry name" value="ATP-DEPENDENT DNA HELICASE HOMOLOG RECG, CHLOROPLASTIC"/>
    <property type="match status" value="1"/>
</dbReference>
<dbReference type="GO" id="GO:0016887">
    <property type="term" value="F:ATP hydrolysis activity"/>
    <property type="evidence" value="ECO:0007669"/>
    <property type="project" value="RHEA"/>
</dbReference>
<dbReference type="GO" id="GO:0006281">
    <property type="term" value="P:DNA repair"/>
    <property type="evidence" value="ECO:0007669"/>
    <property type="project" value="UniProtKB-UniRule"/>
</dbReference>
<dbReference type="Pfam" id="PF00271">
    <property type="entry name" value="Helicase_C"/>
    <property type="match status" value="1"/>
</dbReference>
<gene>
    <name evidence="18" type="primary">recG</name>
    <name evidence="18" type="ordered locus">P9211_10071</name>
</gene>
<dbReference type="GO" id="GO:0005524">
    <property type="term" value="F:ATP binding"/>
    <property type="evidence" value="ECO:0007669"/>
    <property type="project" value="UniProtKB-KW"/>
</dbReference>
<evidence type="ECO:0000256" key="8">
    <source>
        <dbReference type="ARBA" id="ARBA00023125"/>
    </source>
</evidence>
<dbReference type="Pfam" id="PF17191">
    <property type="entry name" value="RecG_wedge"/>
    <property type="match status" value="1"/>
</dbReference>
<dbReference type="InterPro" id="IPR004609">
    <property type="entry name" value="ATP-dep_DNA_helicase_RecG"/>
</dbReference>
<dbReference type="CDD" id="cd04488">
    <property type="entry name" value="RecG_wedge_OBF"/>
    <property type="match status" value="1"/>
</dbReference>
<dbReference type="NCBIfam" id="TIGR00643">
    <property type="entry name" value="recG"/>
    <property type="match status" value="1"/>
</dbReference>
<dbReference type="eggNOG" id="COG1200">
    <property type="taxonomic scope" value="Bacteria"/>
</dbReference>
<dbReference type="InterPro" id="IPR027417">
    <property type="entry name" value="P-loop_NTPase"/>
</dbReference>
<dbReference type="Gene3D" id="3.40.50.300">
    <property type="entry name" value="P-loop containing nucleotide triphosphate hydrolases"/>
    <property type="match status" value="2"/>
</dbReference>
<evidence type="ECO:0000256" key="2">
    <source>
        <dbReference type="ARBA" id="ARBA00017846"/>
    </source>
</evidence>
<organism evidence="18 19">
    <name type="scientific">Prochlorococcus marinus (strain MIT 9211)</name>
    <dbReference type="NCBI Taxonomy" id="93059"/>
    <lineage>
        <taxon>Bacteria</taxon>
        <taxon>Bacillati</taxon>
        <taxon>Cyanobacteriota</taxon>
        <taxon>Cyanophyceae</taxon>
        <taxon>Synechococcales</taxon>
        <taxon>Prochlorococcaceae</taxon>
        <taxon>Prochlorococcus</taxon>
    </lineage>
</organism>
<evidence type="ECO:0000256" key="3">
    <source>
        <dbReference type="ARBA" id="ARBA00022741"/>
    </source>
</evidence>
<dbReference type="PANTHER" id="PTHR47964:SF1">
    <property type="entry name" value="ATP-DEPENDENT DNA HELICASE HOMOLOG RECG, CHLOROPLASTIC"/>
    <property type="match status" value="1"/>
</dbReference>
<dbReference type="NCBIfam" id="NF008165">
    <property type="entry name" value="PRK10917.1-3"/>
    <property type="match status" value="1"/>
</dbReference>
<evidence type="ECO:0000256" key="1">
    <source>
        <dbReference type="ARBA" id="ARBA00007504"/>
    </source>
</evidence>
<keyword evidence="10 15" id="KW-0234">DNA repair</keyword>
<dbReference type="CDD" id="cd17992">
    <property type="entry name" value="DEXHc_RecG"/>
    <property type="match status" value="1"/>
</dbReference>
<evidence type="ECO:0000256" key="4">
    <source>
        <dbReference type="ARBA" id="ARBA00022763"/>
    </source>
</evidence>
<evidence type="ECO:0000256" key="10">
    <source>
        <dbReference type="ARBA" id="ARBA00023204"/>
    </source>
</evidence>
<proteinExistence type="inferred from homology"/>
<dbReference type="HOGENOM" id="CLU_005122_7_1_3"/>
<dbReference type="Proteomes" id="UP000000788">
    <property type="component" value="Chromosome"/>
</dbReference>
<keyword evidence="11" id="KW-0413">Isomerase</keyword>
<protein>
    <recommendedName>
        <fullName evidence="2 15">ATP-dependent DNA helicase RecG</fullName>
        <ecNumber evidence="13 15">5.6.2.4</ecNumber>
    </recommendedName>
</protein>
<evidence type="ECO:0000259" key="16">
    <source>
        <dbReference type="PROSITE" id="PS51192"/>
    </source>
</evidence>
<dbReference type="EC" id="5.6.2.4" evidence="13 15"/>
<dbReference type="InterPro" id="IPR012340">
    <property type="entry name" value="NA-bd_OB-fold"/>
</dbReference>
<evidence type="ECO:0000256" key="9">
    <source>
        <dbReference type="ARBA" id="ARBA00023172"/>
    </source>
</evidence>
<evidence type="ECO:0000256" key="12">
    <source>
        <dbReference type="ARBA" id="ARBA00034617"/>
    </source>
</evidence>
<dbReference type="GO" id="GO:0043138">
    <property type="term" value="F:3'-5' DNA helicase activity"/>
    <property type="evidence" value="ECO:0007669"/>
    <property type="project" value="UniProtKB-EC"/>
</dbReference>
<dbReference type="Pfam" id="PF19833">
    <property type="entry name" value="RecG_dom3_C"/>
    <property type="match status" value="1"/>
</dbReference>
<dbReference type="SUPFAM" id="SSF52540">
    <property type="entry name" value="P-loop containing nucleoside triphosphate hydrolases"/>
    <property type="match status" value="2"/>
</dbReference>
<keyword evidence="5 15" id="KW-0378">Hydrolase</keyword>
<dbReference type="SMART" id="SM00487">
    <property type="entry name" value="DEXDc"/>
    <property type="match status" value="1"/>
</dbReference>
<dbReference type="STRING" id="93059.P9211_10071"/>
<evidence type="ECO:0000256" key="13">
    <source>
        <dbReference type="ARBA" id="ARBA00034808"/>
    </source>
</evidence>
<dbReference type="SMART" id="SM00490">
    <property type="entry name" value="HELICc"/>
    <property type="match status" value="2"/>
</dbReference>
<dbReference type="NCBIfam" id="NF008168">
    <property type="entry name" value="PRK10917.2-2"/>
    <property type="match status" value="1"/>
</dbReference>
<dbReference type="InterPro" id="IPR047112">
    <property type="entry name" value="RecG/Mfd"/>
</dbReference>
<accession>A9BAS6</accession>
<evidence type="ECO:0000256" key="6">
    <source>
        <dbReference type="ARBA" id="ARBA00022806"/>
    </source>
</evidence>
<dbReference type="Pfam" id="PF00270">
    <property type="entry name" value="DEAD"/>
    <property type="match status" value="1"/>
</dbReference>
<dbReference type="InterPro" id="IPR011545">
    <property type="entry name" value="DEAD/DEAH_box_helicase_dom"/>
</dbReference>
<keyword evidence="7 15" id="KW-0067">ATP-binding</keyword>
<dbReference type="NCBIfam" id="NF008170">
    <property type="entry name" value="PRK10917.2-4"/>
    <property type="match status" value="1"/>
</dbReference>
<evidence type="ECO:0000313" key="19">
    <source>
        <dbReference type="Proteomes" id="UP000000788"/>
    </source>
</evidence>
<dbReference type="SUPFAM" id="SSF50249">
    <property type="entry name" value="Nucleic acid-binding proteins"/>
    <property type="match status" value="1"/>
</dbReference>
<keyword evidence="9 15" id="KW-0233">DNA recombination</keyword>
<dbReference type="InterPro" id="IPR014001">
    <property type="entry name" value="Helicase_ATP-bd"/>
</dbReference>
<dbReference type="KEGG" id="pmj:P9211_10071"/>
<comment type="similarity">
    <text evidence="1 15">Belongs to the helicase family. RecG subfamily.</text>
</comment>
<comment type="catalytic activity">
    <reaction evidence="14 15">
        <text>ATP + H2O = ADP + phosphate + H(+)</text>
        <dbReference type="Rhea" id="RHEA:13065"/>
        <dbReference type="ChEBI" id="CHEBI:15377"/>
        <dbReference type="ChEBI" id="CHEBI:15378"/>
        <dbReference type="ChEBI" id="CHEBI:30616"/>
        <dbReference type="ChEBI" id="CHEBI:43474"/>
        <dbReference type="ChEBI" id="CHEBI:456216"/>
        <dbReference type="EC" id="5.6.2.4"/>
    </reaction>
</comment>
<keyword evidence="6 15" id="KW-0347">Helicase</keyword>
<keyword evidence="4 15" id="KW-0227">DNA damage</keyword>
<dbReference type="InterPro" id="IPR045562">
    <property type="entry name" value="RecG_dom3_C"/>
</dbReference>
<evidence type="ECO:0000256" key="15">
    <source>
        <dbReference type="RuleBase" id="RU363016"/>
    </source>
</evidence>
<evidence type="ECO:0000313" key="18">
    <source>
        <dbReference type="EMBL" id="ABX08938.1"/>
    </source>
</evidence>
<name>A9BAS6_PROM4</name>
<keyword evidence="19" id="KW-1185">Reference proteome</keyword>
<feature type="domain" description="Helicase C-terminal" evidence="17">
    <location>
        <begin position="574"/>
        <end position="749"/>
    </location>
</feature>
<dbReference type="PROSITE" id="PS51194">
    <property type="entry name" value="HELICASE_CTER"/>
    <property type="match status" value="1"/>
</dbReference>
<dbReference type="Gene3D" id="2.40.50.140">
    <property type="entry name" value="Nucleic acid-binding proteins"/>
    <property type="match status" value="1"/>
</dbReference>
<feature type="domain" description="Helicase ATP-binding" evidence="16">
    <location>
        <begin position="404"/>
        <end position="565"/>
    </location>
</feature>